<dbReference type="Proteomes" id="UP001283361">
    <property type="component" value="Unassembled WGS sequence"/>
</dbReference>
<proteinExistence type="predicted"/>
<reference evidence="1" key="1">
    <citation type="journal article" date="2023" name="G3 (Bethesda)">
        <title>A reference genome for the long-term kleptoplast-retaining sea slug Elysia crispata morphotype clarki.</title>
        <authorList>
            <person name="Eastman K.E."/>
            <person name="Pendleton A.L."/>
            <person name="Shaikh M.A."/>
            <person name="Suttiyut T."/>
            <person name="Ogas R."/>
            <person name="Tomko P."/>
            <person name="Gavelis G."/>
            <person name="Widhalm J.R."/>
            <person name="Wisecaver J.H."/>
        </authorList>
    </citation>
    <scope>NUCLEOTIDE SEQUENCE</scope>
    <source>
        <strain evidence="1">ECLA1</strain>
    </source>
</reference>
<organism evidence="1 2">
    <name type="scientific">Elysia crispata</name>
    <name type="common">lettuce slug</name>
    <dbReference type="NCBI Taxonomy" id="231223"/>
    <lineage>
        <taxon>Eukaryota</taxon>
        <taxon>Metazoa</taxon>
        <taxon>Spiralia</taxon>
        <taxon>Lophotrochozoa</taxon>
        <taxon>Mollusca</taxon>
        <taxon>Gastropoda</taxon>
        <taxon>Heterobranchia</taxon>
        <taxon>Euthyneura</taxon>
        <taxon>Panpulmonata</taxon>
        <taxon>Sacoglossa</taxon>
        <taxon>Placobranchoidea</taxon>
        <taxon>Plakobranchidae</taxon>
        <taxon>Elysia</taxon>
    </lineage>
</organism>
<gene>
    <name evidence="1" type="ORF">RRG08_062303</name>
</gene>
<protein>
    <submittedName>
        <fullName evidence="1">Uncharacterized protein</fullName>
    </submittedName>
</protein>
<name>A0AAE0YG41_9GAST</name>
<dbReference type="EMBL" id="JAWDGP010006253">
    <property type="protein sequence ID" value="KAK3744653.1"/>
    <property type="molecule type" value="Genomic_DNA"/>
</dbReference>
<evidence type="ECO:0000313" key="1">
    <source>
        <dbReference type="EMBL" id="KAK3744653.1"/>
    </source>
</evidence>
<sequence>MAALFQKNLMCREELDKAVPCLVLKIRQDDSIKGSYQVSPGHAKLSKRTISSEVRQVQFAVERVPWTQSYLFTVSVVLCQQDNLTIKSG</sequence>
<evidence type="ECO:0000313" key="2">
    <source>
        <dbReference type="Proteomes" id="UP001283361"/>
    </source>
</evidence>
<comment type="caution">
    <text evidence="1">The sequence shown here is derived from an EMBL/GenBank/DDBJ whole genome shotgun (WGS) entry which is preliminary data.</text>
</comment>
<accession>A0AAE0YG41</accession>
<keyword evidence="2" id="KW-1185">Reference proteome</keyword>
<dbReference type="AlphaFoldDB" id="A0AAE0YG41"/>